<dbReference type="OrthoDB" id="128646at2759"/>
<dbReference type="Gene3D" id="2.40.70.10">
    <property type="entry name" value="Acid Proteases"/>
    <property type="match status" value="1"/>
</dbReference>
<evidence type="ECO:0000313" key="1">
    <source>
        <dbReference type="EMBL" id="MBW0484229.1"/>
    </source>
</evidence>
<dbReference type="AlphaFoldDB" id="A0A9Q3CFC9"/>
<reference evidence="1" key="1">
    <citation type="submission" date="2021-03" db="EMBL/GenBank/DDBJ databases">
        <title>Draft genome sequence of rust myrtle Austropuccinia psidii MF-1, a brazilian biotype.</title>
        <authorList>
            <person name="Quecine M.C."/>
            <person name="Pachon D.M.R."/>
            <person name="Bonatelli M.L."/>
            <person name="Correr F.H."/>
            <person name="Franceschini L.M."/>
            <person name="Leite T.F."/>
            <person name="Margarido G.R.A."/>
            <person name="Almeida C.A."/>
            <person name="Ferrarezi J.A."/>
            <person name="Labate C.A."/>
        </authorList>
    </citation>
    <scope>NUCLEOTIDE SEQUENCE</scope>
    <source>
        <strain evidence="1">MF-1</strain>
    </source>
</reference>
<keyword evidence="2" id="KW-1185">Reference proteome</keyword>
<comment type="caution">
    <text evidence="1">The sequence shown here is derived from an EMBL/GenBank/DDBJ whole genome shotgun (WGS) entry which is preliminary data.</text>
</comment>
<dbReference type="PANTHER" id="PTHR15503:SF22">
    <property type="entry name" value="TRANSPOSON TY3-I GAG POLYPROTEIN"/>
    <property type="match status" value="1"/>
</dbReference>
<accession>A0A9Q3CFC9</accession>
<dbReference type="InterPro" id="IPR032567">
    <property type="entry name" value="RTL1-rel"/>
</dbReference>
<name>A0A9Q3CFC9_9BASI</name>
<organism evidence="1 2">
    <name type="scientific">Austropuccinia psidii MF-1</name>
    <dbReference type="NCBI Taxonomy" id="1389203"/>
    <lineage>
        <taxon>Eukaryota</taxon>
        <taxon>Fungi</taxon>
        <taxon>Dikarya</taxon>
        <taxon>Basidiomycota</taxon>
        <taxon>Pucciniomycotina</taxon>
        <taxon>Pucciniomycetes</taxon>
        <taxon>Pucciniales</taxon>
        <taxon>Sphaerophragmiaceae</taxon>
        <taxon>Austropuccinia</taxon>
    </lineage>
</organism>
<dbReference type="InterPro" id="IPR021109">
    <property type="entry name" value="Peptidase_aspartic_dom_sf"/>
</dbReference>
<gene>
    <name evidence="1" type="ORF">O181_023944</name>
</gene>
<protein>
    <submittedName>
        <fullName evidence="1">Uncharacterized protein</fullName>
    </submittedName>
</protein>
<evidence type="ECO:0000313" key="2">
    <source>
        <dbReference type="Proteomes" id="UP000765509"/>
    </source>
</evidence>
<proteinExistence type="predicted"/>
<dbReference type="Proteomes" id="UP000765509">
    <property type="component" value="Unassembled WGS sequence"/>
</dbReference>
<dbReference type="InterPro" id="IPR043502">
    <property type="entry name" value="DNA/RNA_pol_sf"/>
</dbReference>
<dbReference type="Gene3D" id="3.10.10.10">
    <property type="entry name" value="HIV Type 1 Reverse Transcriptase, subunit A, domain 1"/>
    <property type="match status" value="1"/>
</dbReference>
<sequence>MSELPENIPLFFLDSNESPALFITHYTKWIAELASLPSFEWDLFIIDSPKGEYLILGYDFLHHFNPIIDWKNGFITYYSSGINSSTGDDLSTAIKSVSQVGELKKPSLPYSFHIPSIIPSKPLLQSRDEFFKEIKDVGEDFAISSLHLFQGYTDLPPLSFHTSLEEKWDEDKEPEESETVMKVVPPFYHQYLDVLAKVKEEKLPPHCACDHHIKMGGLLHPVGFIYSLSNQDLEKLQAFISENIEKALIRSSSSSTGAPVLFVKKKDGGLCLCVD</sequence>
<dbReference type="PANTHER" id="PTHR15503">
    <property type="entry name" value="LDOC1 RELATED"/>
    <property type="match status" value="1"/>
</dbReference>
<dbReference type="SUPFAM" id="SSF56672">
    <property type="entry name" value="DNA/RNA polymerases"/>
    <property type="match status" value="1"/>
</dbReference>
<dbReference type="EMBL" id="AVOT02007589">
    <property type="protein sequence ID" value="MBW0484229.1"/>
    <property type="molecule type" value="Genomic_DNA"/>
</dbReference>